<keyword evidence="5 11" id="KW-0812">Transmembrane</keyword>
<dbReference type="Pfam" id="PF02163">
    <property type="entry name" value="Peptidase_M50"/>
    <property type="match status" value="1"/>
</dbReference>
<gene>
    <name evidence="13" type="ORF">C7B45_01750</name>
</gene>
<comment type="caution">
    <text evidence="13">The sequence shown here is derived from an EMBL/GenBank/DDBJ whole genome shotgun (WGS) entry which is preliminary data.</text>
</comment>
<evidence type="ECO:0000256" key="8">
    <source>
        <dbReference type="ARBA" id="ARBA00022989"/>
    </source>
</evidence>
<evidence type="ECO:0000256" key="2">
    <source>
        <dbReference type="ARBA" id="ARBA00004141"/>
    </source>
</evidence>
<name>A0A2T2WND9_9FIRM</name>
<reference evidence="13 14" key="1">
    <citation type="journal article" date="2014" name="BMC Genomics">
        <title>Comparison of environmental and isolate Sulfobacillus genomes reveals diverse carbon, sulfur, nitrogen, and hydrogen metabolisms.</title>
        <authorList>
            <person name="Justice N.B."/>
            <person name="Norman A."/>
            <person name="Brown C.T."/>
            <person name="Singh A."/>
            <person name="Thomas B.C."/>
            <person name="Banfield J.F."/>
        </authorList>
    </citation>
    <scope>NUCLEOTIDE SEQUENCE [LARGE SCALE GENOMIC DNA]</scope>
    <source>
        <strain evidence="13">AMDSBA3</strain>
    </source>
</reference>
<evidence type="ECO:0000256" key="5">
    <source>
        <dbReference type="ARBA" id="ARBA00022692"/>
    </source>
</evidence>
<dbReference type="EMBL" id="PXYV01000003">
    <property type="protein sequence ID" value="PSR23765.1"/>
    <property type="molecule type" value="Genomic_DNA"/>
</dbReference>
<dbReference type="PANTHER" id="PTHR42837:SF2">
    <property type="entry name" value="MEMBRANE METALLOPROTEASE ARASP2, CHLOROPLASTIC-RELATED"/>
    <property type="match status" value="1"/>
</dbReference>
<feature type="transmembrane region" description="Helical" evidence="11">
    <location>
        <begin position="263"/>
        <end position="283"/>
    </location>
</feature>
<evidence type="ECO:0000313" key="14">
    <source>
        <dbReference type="Proteomes" id="UP000241848"/>
    </source>
</evidence>
<evidence type="ECO:0000259" key="12">
    <source>
        <dbReference type="PROSITE" id="PS50106"/>
    </source>
</evidence>
<proteinExistence type="inferred from homology"/>
<comment type="subcellular location">
    <subcellularLocation>
        <location evidence="2">Membrane</location>
        <topology evidence="2">Multi-pass membrane protein</topology>
    </subcellularLocation>
</comment>
<evidence type="ECO:0000256" key="10">
    <source>
        <dbReference type="ARBA" id="ARBA00023136"/>
    </source>
</evidence>
<dbReference type="InterPro" id="IPR004387">
    <property type="entry name" value="Pept_M50_Zn"/>
</dbReference>
<dbReference type="SMART" id="SM00228">
    <property type="entry name" value="PDZ"/>
    <property type="match status" value="1"/>
</dbReference>
<evidence type="ECO:0000256" key="9">
    <source>
        <dbReference type="ARBA" id="ARBA00023049"/>
    </source>
</evidence>
<dbReference type="Gene3D" id="2.30.42.10">
    <property type="match status" value="1"/>
</dbReference>
<keyword evidence="7" id="KW-0862">Zinc</keyword>
<dbReference type="PROSITE" id="PS50106">
    <property type="entry name" value="PDZ"/>
    <property type="match status" value="1"/>
</dbReference>
<dbReference type="GO" id="GO:0016020">
    <property type="term" value="C:membrane"/>
    <property type="evidence" value="ECO:0007669"/>
    <property type="project" value="UniProtKB-SubCell"/>
</dbReference>
<dbReference type="Proteomes" id="UP000241848">
    <property type="component" value="Unassembled WGS sequence"/>
</dbReference>
<dbReference type="GO" id="GO:0004222">
    <property type="term" value="F:metalloendopeptidase activity"/>
    <property type="evidence" value="ECO:0007669"/>
    <property type="project" value="InterPro"/>
</dbReference>
<comment type="cofactor">
    <cofactor evidence="1">
        <name>Zn(2+)</name>
        <dbReference type="ChEBI" id="CHEBI:29105"/>
    </cofactor>
</comment>
<keyword evidence="8 11" id="KW-1133">Transmembrane helix</keyword>
<dbReference type="PANTHER" id="PTHR42837">
    <property type="entry name" value="REGULATOR OF SIGMA-E PROTEASE RSEP"/>
    <property type="match status" value="1"/>
</dbReference>
<dbReference type="Pfam" id="PF17820">
    <property type="entry name" value="PDZ_6"/>
    <property type="match status" value="1"/>
</dbReference>
<dbReference type="CDD" id="cd06163">
    <property type="entry name" value="S2P-M50_PDZ_RseP-like"/>
    <property type="match status" value="1"/>
</dbReference>
<dbReference type="InterPro" id="IPR041489">
    <property type="entry name" value="PDZ_6"/>
</dbReference>
<protein>
    <submittedName>
        <fullName evidence="13">RIP metalloprotease RseP</fullName>
    </submittedName>
</protein>
<feature type="transmembrane region" description="Helical" evidence="11">
    <location>
        <begin position="312"/>
        <end position="331"/>
    </location>
</feature>
<keyword evidence="10 11" id="KW-0472">Membrane</keyword>
<dbReference type="AlphaFoldDB" id="A0A2T2WND9"/>
<comment type="similarity">
    <text evidence="3">Belongs to the peptidase M50B family.</text>
</comment>
<sequence length="341" mass="37159">MLTVIAWIAVFGVLVAVHELGHLLVAKSFGMRVDEYSLGFGPGLAKYRYHGTQYSLRAIPLGGYVRIGGMDGEKTADPNDYPNRPLWQRVLVIFAGPVMNLLLAFVLYVIVLGWVGLPVASTTIEHLIAHYPAAAHGLRVGDRIVSIDGQRVSSGTAISALISKHAHQTLSIGVVRGRRHFGFAIRPRYDRSLKRYLIGIELGTAMAHLAPLAAIKAGVVQTVQLTGSWFVALYQLITGQHAFDLMGPVGIAVTVGEAARAGWYYLLSLAAVLSANLALFNILPVPVLDGSRLFLLGVEGVRRRAMDPVRESMIHLVGIVFLLLFVVFVTYHDIVHYLHIG</sequence>
<evidence type="ECO:0000256" key="3">
    <source>
        <dbReference type="ARBA" id="ARBA00007931"/>
    </source>
</evidence>
<keyword evidence="6" id="KW-0378">Hydrolase</keyword>
<feature type="domain" description="PDZ" evidence="12">
    <location>
        <begin position="113"/>
        <end position="161"/>
    </location>
</feature>
<evidence type="ECO:0000256" key="4">
    <source>
        <dbReference type="ARBA" id="ARBA00022670"/>
    </source>
</evidence>
<keyword evidence="4 13" id="KW-0645">Protease</keyword>
<dbReference type="SUPFAM" id="SSF50156">
    <property type="entry name" value="PDZ domain-like"/>
    <property type="match status" value="1"/>
</dbReference>
<evidence type="ECO:0000256" key="7">
    <source>
        <dbReference type="ARBA" id="ARBA00022833"/>
    </source>
</evidence>
<dbReference type="InterPro" id="IPR008915">
    <property type="entry name" value="Peptidase_M50"/>
</dbReference>
<keyword evidence="9 13" id="KW-0482">Metalloprotease</keyword>
<feature type="transmembrane region" description="Helical" evidence="11">
    <location>
        <begin position="90"/>
        <end position="117"/>
    </location>
</feature>
<dbReference type="GO" id="GO:0006508">
    <property type="term" value="P:proteolysis"/>
    <property type="evidence" value="ECO:0007669"/>
    <property type="project" value="UniProtKB-KW"/>
</dbReference>
<dbReference type="InterPro" id="IPR036034">
    <property type="entry name" value="PDZ_sf"/>
</dbReference>
<evidence type="ECO:0000256" key="1">
    <source>
        <dbReference type="ARBA" id="ARBA00001947"/>
    </source>
</evidence>
<dbReference type="InterPro" id="IPR001478">
    <property type="entry name" value="PDZ"/>
</dbReference>
<organism evidence="13 14">
    <name type="scientific">Sulfobacillus acidophilus</name>
    <dbReference type="NCBI Taxonomy" id="53633"/>
    <lineage>
        <taxon>Bacteria</taxon>
        <taxon>Bacillati</taxon>
        <taxon>Bacillota</taxon>
        <taxon>Clostridia</taxon>
        <taxon>Eubacteriales</taxon>
        <taxon>Clostridiales Family XVII. Incertae Sedis</taxon>
        <taxon>Sulfobacillus</taxon>
    </lineage>
</organism>
<evidence type="ECO:0000256" key="11">
    <source>
        <dbReference type="SAM" id="Phobius"/>
    </source>
</evidence>
<accession>A0A2T2WND9</accession>
<evidence type="ECO:0000256" key="6">
    <source>
        <dbReference type="ARBA" id="ARBA00022801"/>
    </source>
</evidence>
<evidence type="ECO:0000313" key="13">
    <source>
        <dbReference type="EMBL" id="PSR23765.1"/>
    </source>
</evidence>